<dbReference type="OrthoDB" id="115989at2"/>
<dbReference type="AlphaFoldDB" id="A0A964T6J9"/>
<protein>
    <submittedName>
        <fullName evidence="3">Pyridoxamine 5'-phosphate oxidase family protein</fullName>
    </submittedName>
</protein>
<organism evidence="3 4">
    <name type="scientific">Propylenella binzhouense</name>
    <dbReference type="NCBI Taxonomy" id="2555902"/>
    <lineage>
        <taxon>Bacteria</taxon>
        <taxon>Pseudomonadati</taxon>
        <taxon>Pseudomonadota</taxon>
        <taxon>Alphaproteobacteria</taxon>
        <taxon>Hyphomicrobiales</taxon>
        <taxon>Propylenellaceae</taxon>
        <taxon>Propylenella</taxon>
    </lineage>
</organism>
<dbReference type="PANTHER" id="PTHR39336">
    <property type="entry name" value="PYRIDOXAMINE PHOSPHATE OXIDASE FAMILY PROTEIN (AFU_ORTHOLOGUE AFUA_6G11440)"/>
    <property type="match status" value="1"/>
</dbReference>
<comment type="caution">
    <text evidence="3">The sequence shown here is derived from an EMBL/GenBank/DDBJ whole genome shotgun (WGS) entry which is preliminary data.</text>
</comment>
<proteinExistence type="predicted"/>
<gene>
    <name evidence="3" type="ORF">E4O86_16695</name>
</gene>
<dbReference type="SUPFAM" id="SSF50475">
    <property type="entry name" value="FMN-binding split barrel"/>
    <property type="match status" value="1"/>
</dbReference>
<dbReference type="RefSeq" id="WP_161141691.1">
    <property type="nucleotide sequence ID" value="NZ_SPKJ01000070.1"/>
</dbReference>
<feature type="region of interest" description="Disordered" evidence="1">
    <location>
        <begin position="174"/>
        <end position="200"/>
    </location>
</feature>
<evidence type="ECO:0000256" key="1">
    <source>
        <dbReference type="SAM" id="MobiDB-lite"/>
    </source>
</evidence>
<dbReference type="Gene3D" id="2.30.110.10">
    <property type="entry name" value="Electron Transport, Fmn-binding Protein, Chain A"/>
    <property type="match status" value="1"/>
</dbReference>
<accession>A0A964T6J9</accession>
<dbReference type="PANTHER" id="PTHR39336:SF1">
    <property type="entry name" value="PYRIDOXAMINE PHOSPHATE OXIDASE FAMILY PROTEIN (AFU_ORTHOLOGUE AFUA_6G11440)"/>
    <property type="match status" value="1"/>
</dbReference>
<name>A0A964T6J9_9HYPH</name>
<dbReference type="InterPro" id="IPR011576">
    <property type="entry name" value="Pyridox_Oxase_N"/>
</dbReference>
<evidence type="ECO:0000313" key="4">
    <source>
        <dbReference type="Proteomes" id="UP000773614"/>
    </source>
</evidence>
<reference evidence="3" key="1">
    <citation type="submission" date="2019-03" db="EMBL/GenBank/DDBJ databases">
        <title>Afifella sp. nov., isolated from activated sludge.</title>
        <authorList>
            <person name="Li Q."/>
            <person name="Liu Y."/>
        </authorList>
    </citation>
    <scope>NUCLEOTIDE SEQUENCE</scope>
    <source>
        <strain evidence="3">L72</strain>
    </source>
</reference>
<dbReference type="Pfam" id="PF01243">
    <property type="entry name" value="PNPOx_N"/>
    <property type="match status" value="1"/>
</dbReference>
<evidence type="ECO:0000313" key="3">
    <source>
        <dbReference type="EMBL" id="MYZ49350.1"/>
    </source>
</evidence>
<sequence>MAKQFPAIEPRLRSFIENQRIFFVASAAAGTRVNVSPKEIGALRVLDERRVAYLDQTGSGNETAAHILAGGTVTIMFCAFAGPPMILRLYGRGRVLRRGGAEYAALLAARFDGVEPPGARQMVLLDVEIVQTSCGFGVPLFEPAGERPTLRRWAESKGEAGLVEYRSEKNVRSLDGLPTGLVEPEGMPAEEPVPAGAVRP</sequence>
<dbReference type="InterPro" id="IPR012349">
    <property type="entry name" value="Split_barrel_FMN-bd"/>
</dbReference>
<evidence type="ECO:0000259" key="2">
    <source>
        <dbReference type="Pfam" id="PF01243"/>
    </source>
</evidence>
<dbReference type="EMBL" id="SPKJ01000070">
    <property type="protein sequence ID" value="MYZ49350.1"/>
    <property type="molecule type" value="Genomic_DNA"/>
</dbReference>
<dbReference type="Proteomes" id="UP000773614">
    <property type="component" value="Unassembled WGS sequence"/>
</dbReference>
<keyword evidence="4" id="KW-1185">Reference proteome</keyword>
<feature type="domain" description="Pyridoxamine 5'-phosphate oxidase N-terminal" evidence="2">
    <location>
        <begin position="9"/>
        <end position="132"/>
    </location>
</feature>